<evidence type="ECO:0008006" key="5">
    <source>
        <dbReference type="Google" id="ProtNLM"/>
    </source>
</evidence>
<keyword evidence="2" id="KW-0812">Transmembrane</keyword>
<dbReference type="Proteomes" id="UP000516305">
    <property type="component" value="Chromosome"/>
</dbReference>
<feature type="region of interest" description="Disordered" evidence="1">
    <location>
        <begin position="74"/>
        <end position="122"/>
    </location>
</feature>
<dbReference type="EMBL" id="CP060139">
    <property type="protein sequence ID" value="QNR23256.1"/>
    <property type="molecule type" value="Genomic_DNA"/>
</dbReference>
<feature type="compositionally biased region" description="Basic and acidic residues" evidence="1">
    <location>
        <begin position="99"/>
        <end position="108"/>
    </location>
</feature>
<keyword evidence="2" id="KW-1133">Transmembrane helix</keyword>
<evidence type="ECO:0000313" key="4">
    <source>
        <dbReference type="Proteomes" id="UP000516305"/>
    </source>
</evidence>
<dbReference type="AlphaFoldDB" id="A0A7H0VC08"/>
<proteinExistence type="predicted"/>
<organism evidence="3 4">
    <name type="scientific">Croceimicrobium hydrocarbonivorans</name>
    <dbReference type="NCBI Taxonomy" id="2761580"/>
    <lineage>
        <taxon>Bacteria</taxon>
        <taxon>Pseudomonadati</taxon>
        <taxon>Bacteroidota</taxon>
        <taxon>Flavobacteriia</taxon>
        <taxon>Flavobacteriales</taxon>
        <taxon>Owenweeksiaceae</taxon>
        <taxon>Croceimicrobium</taxon>
    </lineage>
</organism>
<evidence type="ECO:0000256" key="2">
    <source>
        <dbReference type="SAM" id="Phobius"/>
    </source>
</evidence>
<name>A0A7H0VC08_9FLAO</name>
<sequence length="510" mass="57033">MADWDKLKNKIGANADGPTPADWEAMQAKIAAQPALAPVASKNSWFSWLVAGLIGLMLGMGSLYFWPRSSGESGVGNSESSLEAPLPENSNQTTVGIPDADRDVERQEGPSMGSSELEIDPNLKEEGQESGYSAVAFTNDSEANIIEADQEEEAVSTLNTQEGNALNTTFEADRSRAAERTFENRGPINQQAEEMAEGSEPIATDFNDQGELNSGATIGKPENNSAASDQNSELDMPNQSDSSQEEETTDEIKASTEAEAGTNEEPKLAPEEEEDEFIRKESGFELNRISLFAGLQNDLKSNSLWAYGSAAELQWQKRHQFFSVGLGYYRVEQPYKLNLPSEGMRIDSIWQTNIQDREVIEVSRQWVIDSFQAGHYVYDTTRRIVSDTTINLRVDTNQYRTNIVNQRVRAYYYAELPLLYGYQMGKGNWQFQLAGGLALQQVLAYSEDESGSQSLFGMSALLQPGASWRFSDRWSVLGRVQLRYPLQQDFVLYDRNELRYSFQLGVSYRW</sequence>
<dbReference type="KEGG" id="chyd:H4K34_12840"/>
<feature type="compositionally biased region" description="Polar residues" evidence="1">
    <location>
        <begin position="206"/>
        <end position="233"/>
    </location>
</feature>
<keyword evidence="2" id="KW-0472">Membrane</keyword>
<protein>
    <recommendedName>
        <fullName evidence="5">Outer membrane protein beta-barrel domain-containing protein</fullName>
    </recommendedName>
</protein>
<gene>
    <name evidence="3" type="ORF">H4K34_12840</name>
</gene>
<dbReference type="RefSeq" id="WP_210757786.1">
    <property type="nucleotide sequence ID" value="NZ_CP060139.1"/>
</dbReference>
<reference evidence="3 4" key="1">
    <citation type="submission" date="2020-08" db="EMBL/GenBank/DDBJ databases">
        <title>Croceimicrobium hydrocarbonivorans gen. nov., sp. nov., a novel marine bacterium isolated from a bacterial consortium that degrades polyethylene terephthalate.</title>
        <authorList>
            <person name="Liu R."/>
        </authorList>
    </citation>
    <scope>NUCLEOTIDE SEQUENCE [LARGE SCALE GENOMIC DNA]</scope>
    <source>
        <strain evidence="3 4">A20-9</strain>
    </source>
</reference>
<feature type="compositionally biased region" description="Low complexity" evidence="1">
    <location>
        <begin position="74"/>
        <end position="83"/>
    </location>
</feature>
<evidence type="ECO:0000256" key="1">
    <source>
        <dbReference type="SAM" id="MobiDB-lite"/>
    </source>
</evidence>
<feature type="transmembrane region" description="Helical" evidence="2">
    <location>
        <begin position="45"/>
        <end position="66"/>
    </location>
</feature>
<evidence type="ECO:0000313" key="3">
    <source>
        <dbReference type="EMBL" id="QNR23256.1"/>
    </source>
</evidence>
<keyword evidence="4" id="KW-1185">Reference proteome</keyword>
<accession>A0A7H0VC08</accession>
<feature type="region of interest" description="Disordered" evidence="1">
    <location>
        <begin position="177"/>
        <end position="276"/>
    </location>
</feature>